<gene>
    <name evidence="1" type="ORF">HMN09_00798800</name>
</gene>
<proteinExistence type="predicted"/>
<dbReference type="Proteomes" id="UP000613580">
    <property type="component" value="Unassembled WGS sequence"/>
</dbReference>
<reference evidence="1" key="1">
    <citation type="submission" date="2020-05" db="EMBL/GenBank/DDBJ databases">
        <title>Mycena genomes resolve the evolution of fungal bioluminescence.</title>
        <authorList>
            <person name="Tsai I.J."/>
        </authorList>
    </citation>
    <scope>NUCLEOTIDE SEQUENCE</scope>
    <source>
        <strain evidence="1">110903Hualien_Pintung</strain>
    </source>
</reference>
<dbReference type="OrthoDB" id="2987979at2759"/>
<dbReference type="EMBL" id="JACAZE010000010">
    <property type="protein sequence ID" value="KAF7305461.1"/>
    <property type="molecule type" value="Genomic_DNA"/>
</dbReference>
<protein>
    <recommendedName>
        <fullName evidence="3">F-box domain-containing protein</fullName>
    </recommendedName>
</protein>
<keyword evidence="2" id="KW-1185">Reference proteome</keyword>
<dbReference type="AlphaFoldDB" id="A0A8H6W772"/>
<evidence type="ECO:0008006" key="3">
    <source>
        <dbReference type="Google" id="ProtNLM"/>
    </source>
</evidence>
<evidence type="ECO:0000313" key="2">
    <source>
        <dbReference type="Proteomes" id="UP000613580"/>
    </source>
</evidence>
<evidence type="ECO:0000313" key="1">
    <source>
        <dbReference type="EMBL" id="KAF7305461.1"/>
    </source>
</evidence>
<sequence length="523" mass="58601">MGAAADVPEDVWRLIASFLPESHRRTLISVNKAFYNIVLDERYGVVRWDKLDRAMIKSLARLRTPLIARRVRRLHILAWFIEYLSRKEALHPPSAFVTFKRWLGRRIRLPSAPLPIAQSSHGKSSAANDILTSMTEAVRLMTGVTEYSFEWRDLPASPPTQRFLVAARAAFGVSLRKLTLHAQLDNFASLLSTVDFDNLEELDLFFDHDTAMAKSAVFLRDSIAPFINHFRRSLSTLTLASASKADLSPLFHALEPIPQLHKFVVSLQFDSAHLSDPSGISKVLSANADSLYRVEIARSLTTSTSTPAAPDDPPSTWPLFSTALLTSQPALSNLQTLRLPALSSGFDATLACLRRAADTLTTLSLREQFLHEPELLELLEAFVHRPLDSRLVGLHVGLHVLSLDVLDLLAVRMPGMQRLYLVLTHDAVRSTAHTSSSAFCMDLYTRFYSAWQLHDIGIWEERFSLGGVATHEETELTEHIAQRIPTIRKCRGQPAPAIHTYVACANWMMVERARLEDIGEEAE</sequence>
<organism evidence="1 2">
    <name type="scientific">Mycena chlorophos</name>
    <name type="common">Agaric fungus</name>
    <name type="synonym">Agaricus chlorophos</name>
    <dbReference type="NCBI Taxonomy" id="658473"/>
    <lineage>
        <taxon>Eukaryota</taxon>
        <taxon>Fungi</taxon>
        <taxon>Dikarya</taxon>
        <taxon>Basidiomycota</taxon>
        <taxon>Agaricomycotina</taxon>
        <taxon>Agaricomycetes</taxon>
        <taxon>Agaricomycetidae</taxon>
        <taxon>Agaricales</taxon>
        <taxon>Marasmiineae</taxon>
        <taxon>Mycenaceae</taxon>
        <taxon>Mycena</taxon>
    </lineage>
</organism>
<name>A0A8H6W772_MYCCL</name>
<accession>A0A8H6W772</accession>
<comment type="caution">
    <text evidence="1">The sequence shown here is derived from an EMBL/GenBank/DDBJ whole genome shotgun (WGS) entry which is preliminary data.</text>
</comment>